<gene>
    <name evidence="2" type="ORF">M437DRAFT_85067</name>
</gene>
<dbReference type="AlphaFoldDB" id="A0A074VWT4"/>
<proteinExistence type="predicted"/>
<dbReference type="RefSeq" id="XP_040879185.1">
    <property type="nucleotide sequence ID" value="XM_041028223.1"/>
</dbReference>
<accession>A0A074VWT4</accession>
<dbReference type="EMBL" id="KL584835">
    <property type="protein sequence ID" value="KEQ62162.1"/>
    <property type="molecule type" value="Genomic_DNA"/>
</dbReference>
<sequence>MSLLYCNIRHRQRWGFVIYRTDYSTEEDWTKLKVMINTWNRGEDKASEEEIQIQSWQDHWWFDDQSQFANASVAQIRQHFKGTWLPSLSERERSHCWPEHLMFFVVDKEVLNSVHPHSTNQSDHTGEYPYVKAWDSSPSIVDESGYPGWMNVRVPTLLDLYRTAIFVDAQDMRALRSKSTDYFGSQRVWLEDDHYGDQEEETDALSDAEASSALGN</sequence>
<name>A0A074VWT4_AURM1</name>
<evidence type="ECO:0000256" key="1">
    <source>
        <dbReference type="SAM" id="MobiDB-lite"/>
    </source>
</evidence>
<dbReference type="HOGENOM" id="CLU_1277390_0_0_1"/>
<dbReference type="GeneID" id="63921596"/>
<evidence type="ECO:0000313" key="3">
    <source>
        <dbReference type="Proteomes" id="UP000030672"/>
    </source>
</evidence>
<evidence type="ECO:0000313" key="2">
    <source>
        <dbReference type="EMBL" id="KEQ62162.1"/>
    </source>
</evidence>
<reference evidence="2 3" key="1">
    <citation type="journal article" date="2014" name="BMC Genomics">
        <title>Genome sequencing of four Aureobasidium pullulans varieties: biotechnological potential, stress tolerance, and description of new species.</title>
        <authorList>
            <person name="Gostin Ar C."/>
            <person name="Ohm R.A."/>
            <person name="Kogej T."/>
            <person name="Sonjak S."/>
            <person name="Turk M."/>
            <person name="Zajc J."/>
            <person name="Zalar P."/>
            <person name="Grube M."/>
            <person name="Sun H."/>
            <person name="Han J."/>
            <person name="Sharma A."/>
            <person name="Chiniquy J."/>
            <person name="Ngan C.Y."/>
            <person name="Lipzen A."/>
            <person name="Barry K."/>
            <person name="Grigoriev I.V."/>
            <person name="Gunde-Cimerman N."/>
        </authorList>
    </citation>
    <scope>NUCLEOTIDE SEQUENCE [LARGE SCALE GENOMIC DNA]</scope>
    <source>
        <strain evidence="2 3">CBS 110374</strain>
    </source>
</reference>
<dbReference type="Proteomes" id="UP000030672">
    <property type="component" value="Unassembled WGS sequence"/>
</dbReference>
<feature type="compositionally biased region" description="Low complexity" evidence="1">
    <location>
        <begin position="207"/>
        <end position="216"/>
    </location>
</feature>
<keyword evidence="3" id="KW-1185">Reference proteome</keyword>
<feature type="region of interest" description="Disordered" evidence="1">
    <location>
        <begin position="195"/>
        <end position="216"/>
    </location>
</feature>
<protein>
    <submittedName>
        <fullName evidence="2">Uncharacterized protein</fullName>
    </submittedName>
</protein>
<organism evidence="2 3">
    <name type="scientific">Aureobasidium melanogenum (strain CBS 110374)</name>
    <name type="common">Aureobasidium pullulans var. melanogenum</name>
    <dbReference type="NCBI Taxonomy" id="1043003"/>
    <lineage>
        <taxon>Eukaryota</taxon>
        <taxon>Fungi</taxon>
        <taxon>Dikarya</taxon>
        <taxon>Ascomycota</taxon>
        <taxon>Pezizomycotina</taxon>
        <taxon>Dothideomycetes</taxon>
        <taxon>Dothideomycetidae</taxon>
        <taxon>Dothideales</taxon>
        <taxon>Saccotheciaceae</taxon>
        <taxon>Aureobasidium</taxon>
    </lineage>
</organism>